<dbReference type="InterPro" id="IPR009057">
    <property type="entry name" value="Homeodomain-like_sf"/>
</dbReference>
<evidence type="ECO:0000256" key="2">
    <source>
        <dbReference type="ARBA" id="ARBA00023125"/>
    </source>
</evidence>
<dbReference type="Gene3D" id="3.20.80.10">
    <property type="entry name" value="Regulatory factor, effector binding domain"/>
    <property type="match status" value="1"/>
</dbReference>
<dbReference type="PANTHER" id="PTHR47504:SF5">
    <property type="entry name" value="RIGHT ORIGIN-BINDING PROTEIN"/>
    <property type="match status" value="1"/>
</dbReference>
<proteinExistence type="predicted"/>
<comment type="caution">
    <text evidence="5">The sequence shown here is derived from an EMBL/GenBank/DDBJ whole genome shotgun (WGS) entry which is preliminary data.</text>
</comment>
<reference evidence="6" key="1">
    <citation type="journal article" date="2019" name="Int. J. Syst. Evol. Microbiol.">
        <title>The Global Catalogue of Microorganisms (GCM) 10K type strain sequencing project: providing services to taxonomists for standard genome sequencing and annotation.</title>
        <authorList>
            <consortium name="The Broad Institute Genomics Platform"/>
            <consortium name="The Broad Institute Genome Sequencing Center for Infectious Disease"/>
            <person name="Wu L."/>
            <person name="Ma J."/>
        </authorList>
    </citation>
    <scope>NUCLEOTIDE SEQUENCE [LARGE SCALE GENOMIC DNA]</scope>
    <source>
        <strain evidence="6">CGMCC 1.8859</strain>
    </source>
</reference>
<dbReference type="PANTHER" id="PTHR47504">
    <property type="entry name" value="RIGHT ORIGIN-BINDING PROTEIN"/>
    <property type="match status" value="1"/>
</dbReference>
<keyword evidence="2" id="KW-0238">DNA-binding</keyword>
<dbReference type="InterPro" id="IPR029442">
    <property type="entry name" value="GyrI-like"/>
</dbReference>
<dbReference type="InterPro" id="IPR011256">
    <property type="entry name" value="Reg_factor_effector_dom_sf"/>
</dbReference>
<dbReference type="SUPFAM" id="SSF55136">
    <property type="entry name" value="Probable bacterial effector-binding domain"/>
    <property type="match status" value="1"/>
</dbReference>
<dbReference type="Pfam" id="PF12833">
    <property type="entry name" value="HTH_18"/>
    <property type="match status" value="1"/>
</dbReference>
<keyword evidence="1" id="KW-0805">Transcription regulation</keyword>
<gene>
    <name evidence="5" type="ORF">GCM10010970_16160</name>
</gene>
<dbReference type="Pfam" id="PF06445">
    <property type="entry name" value="GyrI-like"/>
    <property type="match status" value="1"/>
</dbReference>
<sequence>MHMRETSNPVDKTLWLVESALGSQLTLDYLAQACGMSRFSLIRVFGVVTGHTVMRYVRERRLSEAARQLVAGASSILDVALDAGYNSHEAFTRAFHDVFGLTPEALRARSSLDGLNLMEPLRMDQQQQYLELEPPRFETSKPMLITGLGGRFSYETVGNIPELWRRFGAFIGTLPNEVMGAAYGVCIGAEGEQFDYIAGVEVTGKAAFPKEFVQVEIPARRYAVFTWHGHISAIHAMCNTIWNKWLPESGERHARAPDFEKYGKSFDPVTGNGGFEIWIPVE</sequence>
<dbReference type="InterPro" id="IPR010499">
    <property type="entry name" value="AraC_E-bd"/>
</dbReference>
<keyword evidence="3" id="KW-0804">Transcription</keyword>
<dbReference type="SMART" id="SM00342">
    <property type="entry name" value="HTH_ARAC"/>
    <property type="match status" value="1"/>
</dbReference>
<dbReference type="InterPro" id="IPR018060">
    <property type="entry name" value="HTH_AraC"/>
</dbReference>
<protein>
    <submittedName>
        <fullName evidence="5">AraC family transcriptional regulator</fullName>
    </submittedName>
</protein>
<dbReference type="PROSITE" id="PS01124">
    <property type="entry name" value="HTH_ARAC_FAMILY_2"/>
    <property type="match status" value="1"/>
</dbReference>
<evidence type="ECO:0000313" key="5">
    <source>
        <dbReference type="EMBL" id="GGP20628.1"/>
    </source>
</evidence>
<accession>A0ABQ2P8P2</accession>
<evidence type="ECO:0000313" key="6">
    <source>
        <dbReference type="Proteomes" id="UP000637267"/>
    </source>
</evidence>
<name>A0ABQ2P8P2_9NEIS</name>
<feature type="domain" description="HTH araC/xylS-type" evidence="4">
    <location>
        <begin position="11"/>
        <end position="109"/>
    </location>
</feature>
<dbReference type="SMART" id="SM00871">
    <property type="entry name" value="AraC_E_bind"/>
    <property type="match status" value="1"/>
</dbReference>
<evidence type="ECO:0000256" key="3">
    <source>
        <dbReference type="ARBA" id="ARBA00023163"/>
    </source>
</evidence>
<dbReference type="Proteomes" id="UP000637267">
    <property type="component" value="Unassembled WGS sequence"/>
</dbReference>
<dbReference type="SUPFAM" id="SSF46689">
    <property type="entry name" value="Homeodomain-like"/>
    <property type="match status" value="2"/>
</dbReference>
<dbReference type="EMBL" id="BMLX01000002">
    <property type="protein sequence ID" value="GGP20628.1"/>
    <property type="molecule type" value="Genomic_DNA"/>
</dbReference>
<evidence type="ECO:0000256" key="1">
    <source>
        <dbReference type="ARBA" id="ARBA00023015"/>
    </source>
</evidence>
<evidence type="ECO:0000259" key="4">
    <source>
        <dbReference type="PROSITE" id="PS01124"/>
    </source>
</evidence>
<keyword evidence="6" id="KW-1185">Reference proteome</keyword>
<organism evidence="5 6">
    <name type="scientific">Silvimonas iriomotensis</name>
    <dbReference type="NCBI Taxonomy" id="449662"/>
    <lineage>
        <taxon>Bacteria</taxon>
        <taxon>Pseudomonadati</taxon>
        <taxon>Pseudomonadota</taxon>
        <taxon>Betaproteobacteria</taxon>
        <taxon>Neisseriales</taxon>
        <taxon>Chitinibacteraceae</taxon>
        <taxon>Silvimonas</taxon>
    </lineage>
</organism>
<dbReference type="InterPro" id="IPR050959">
    <property type="entry name" value="MarA-like"/>
</dbReference>
<dbReference type="Gene3D" id="1.10.10.60">
    <property type="entry name" value="Homeodomain-like"/>
    <property type="match status" value="2"/>
</dbReference>